<accession>A0A849KNV9</accession>
<dbReference type="InterPro" id="IPR016032">
    <property type="entry name" value="Sig_transdc_resp-reg_C-effctor"/>
</dbReference>
<proteinExistence type="predicted"/>
<dbReference type="EMBL" id="JABFCY010000011">
    <property type="protein sequence ID" value="NNU61993.1"/>
    <property type="molecule type" value="Genomic_DNA"/>
</dbReference>
<evidence type="ECO:0000313" key="2">
    <source>
        <dbReference type="EMBL" id="NNU61993.1"/>
    </source>
</evidence>
<dbReference type="PANTHER" id="PTHR45566">
    <property type="entry name" value="HTH-TYPE TRANSCRIPTIONAL REGULATOR YHJB-RELATED"/>
    <property type="match status" value="1"/>
</dbReference>
<dbReference type="GO" id="GO:0006355">
    <property type="term" value="P:regulation of DNA-templated transcription"/>
    <property type="evidence" value="ECO:0007669"/>
    <property type="project" value="InterPro"/>
</dbReference>
<reference evidence="2 3" key="1">
    <citation type="submission" date="2020-05" db="EMBL/GenBank/DDBJ databases">
        <title>Draft Genome Sequence of Ochrobactrum soli Isolated from Stable Fly Gut.</title>
        <authorList>
            <person name="Pileggi M.T."/>
            <person name="Vazhakkala L.J."/>
            <person name="Wong C.N."/>
        </authorList>
    </citation>
    <scope>NUCLEOTIDE SEQUENCE [LARGE SCALE GENOMIC DNA]</scope>
    <source>
        <strain evidence="2 3">MTP-C0764</strain>
    </source>
</reference>
<dbReference type="GO" id="GO:0003677">
    <property type="term" value="F:DNA binding"/>
    <property type="evidence" value="ECO:0007669"/>
    <property type="project" value="InterPro"/>
</dbReference>
<dbReference type="PRINTS" id="PR00038">
    <property type="entry name" value="HTHLUXR"/>
</dbReference>
<protein>
    <submittedName>
        <fullName evidence="2">Response regulator transcription factor</fullName>
    </submittedName>
</protein>
<dbReference type="Gene3D" id="3.40.50.2300">
    <property type="match status" value="1"/>
</dbReference>
<name>A0A849KNV9_9HYPH</name>
<comment type="caution">
    <text evidence="2">The sequence shown here is derived from an EMBL/GenBank/DDBJ whole genome shotgun (WGS) entry which is preliminary data.</text>
</comment>
<sequence length="216" mass="23688">MNLLIIDSHDIYLQGTMHGLKNIDKNYCIYGCNSISDWSEDIENLILSAVLIAGDCSPSILTGSLEKIKDKLPLVPIILMVGDDGGFRRGGFDSYNIKSVIKRSTSIDGLHDVISVINSGFSCYSNEINSIGNRRRNSGLLSNRKEEILRLVLDGCTNKQIAKILNISPGTVKSHIESILVKLNVNSRIKAATTYFMNGHAADNLSVVSDRNFGVE</sequence>
<evidence type="ECO:0000259" key="1">
    <source>
        <dbReference type="PROSITE" id="PS50043"/>
    </source>
</evidence>
<organism evidence="2 3">
    <name type="scientific">Ochrobactrum soli</name>
    <dbReference type="NCBI Taxonomy" id="2448455"/>
    <lineage>
        <taxon>Bacteria</taxon>
        <taxon>Pseudomonadati</taxon>
        <taxon>Pseudomonadota</taxon>
        <taxon>Alphaproteobacteria</taxon>
        <taxon>Hyphomicrobiales</taxon>
        <taxon>Brucellaceae</taxon>
        <taxon>Brucella/Ochrobactrum group</taxon>
        <taxon>Ochrobactrum</taxon>
    </lineage>
</organism>
<keyword evidence="3" id="KW-1185">Reference proteome</keyword>
<feature type="domain" description="HTH luxR-type" evidence="1">
    <location>
        <begin position="134"/>
        <end position="199"/>
    </location>
</feature>
<dbReference type="AlphaFoldDB" id="A0A849KNV9"/>
<dbReference type="PROSITE" id="PS00622">
    <property type="entry name" value="HTH_LUXR_1"/>
    <property type="match status" value="1"/>
</dbReference>
<dbReference type="Proteomes" id="UP000574931">
    <property type="component" value="Unassembled WGS sequence"/>
</dbReference>
<dbReference type="CDD" id="cd06170">
    <property type="entry name" value="LuxR_C_like"/>
    <property type="match status" value="1"/>
</dbReference>
<dbReference type="PANTHER" id="PTHR45566:SF1">
    <property type="entry name" value="HTH-TYPE TRANSCRIPTIONAL REGULATOR YHJB-RELATED"/>
    <property type="match status" value="1"/>
</dbReference>
<dbReference type="RefSeq" id="WP_171318638.1">
    <property type="nucleotide sequence ID" value="NZ_JABFCY010000011.1"/>
</dbReference>
<dbReference type="InterPro" id="IPR051015">
    <property type="entry name" value="EvgA-like"/>
</dbReference>
<dbReference type="InterPro" id="IPR000792">
    <property type="entry name" value="Tscrpt_reg_LuxR_C"/>
</dbReference>
<gene>
    <name evidence="2" type="ORF">HKX02_17300</name>
</gene>
<dbReference type="SUPFAM" id="SSF46894">
    <property type="entry name" value="C-terminal effector domain of the bipartite response regulators"/>
    <property type="match status" value="1"/>
</dbReference>
<evidence type="ECO:0000313" key="3">
    <source>
        <dbReference type="Proteomes" id="UP000574931"/>
    </source>
</evidence>
<dbReference type="PROSITE" id="PS50043">
    <property type="entry name" value="HTH_LUXR_2"/>
    <property type="match status" value="1"/>
</dbReference>
<dbReference type="SMART" id="SM00421">
    <property type="entry name" value="HTH_LUXR"/>
    <property type="match status" value="1"/>
</dbReference>
<dbReference type="Pfam" id="PF00196">
    <property type="entry name" value="GerE"/>
    <property type="match status" value="1"/>
</dbReference>